<accession>A0A0R0C9D5</accession>
<feature type="signal peptide" evidence="1">
    <location>
        <begin position="1"/>
        <end position="32"/>
    </location>
</feature>
<dbReference type="Proteomes" id="UP000050864">
    <property type="component" value="Unassembled WGS sequence"/>
</dbReference>
<evidence type="ECO:0000313" key="3">
    <source>
        <dbReference type="Proteomes" id="UP000050864"/>
    </source>
</evidence>
<feature type="chain" id="PRO_5006393695" description="DUF885 domain-containing protein" evidence="1">
    <location>
        <begin position="33"/>
        <end position="603"/>
    </location>
</feature>
<keyword evidence="3" id="KW-1185">Reference proteome</keyword>
<dbReference type="PANTHER" id="PTHR33361:SF2">
    <property type="entry name" value="DUF885 DOMAIN-CONTAINING PROTEIN"/>
    <property type="match status" value="1"/>
</dbReference>
<dbReference type="PATRIC" id="fig|405444.3.peg.1769"/>
<dbReference type="PANTHER" id="PTHR33361">
    <property type="entry name" value="GLR0591 PROTEIN"/>
    <property type="match status" value="1"/>
</dbReference>
<comment type="caution">
    <text evidence="2">The sequence shown here is derived from an EMBL/GenBank/DDBJ whole genome shotgun (WGS) entry which is preliminary data.</text>
</comment>
<dbReference type="STRING" id="405444.ABB26_13345"/>
<reference evidence="2 3" key="1">
    <citation type="submission" date="2015-05" db="EMBL/GenBank/DDBJ databases">
        <title>Genome sequencing and analysis of members of genus Stenotrophomonas.</title>
        <authorList>
            <person name="Patil P.P."/>
            <person name="Midha S."/>
            <person name="Patil P.B."/>
        </authorList>
    </citation>
    <scope>NUCLEOTIDE SEQUENCE [LARGE SCALE GENOMIC DNA]</scope>
    <source>
        <strain evidence="2 3">DSM 18929</strain>
    </source>
</reference>
<dbReference type="AlphaFoldDB" id="A0A0R0C9D5"/>
<evidence type="ECO:0008006" key="4">
    <source>
        <dbReference type="Google" id="ProtNLM"/>
    </source>
</evidence>
<evidence type="ECO:0000313" key="2">
    <source>
        <dbReference type="EMBL" id="KRG63250.1"/>
    </source>
</evidence>
<protein>
    <recommendedName>
        <fullName evidence="4">DUF885 domain-containing protein</fullName>
    </recommendedName>
</protein>
<evidence type="ECO:0000256" key="1">
    <source>
        <dbReference type="SAM" id="SignalP"/>
    </source>
</evidence>
<proteinExistence type="predicted"/>
<organism evidence="2 3">
    <name type="scientific">Stenotrophomonas humi</name>
    <dbReference type="NCBI Taxonomy" id="405444"/>
    <lineage>
        <taxon>Bacteria</taxon>
        <taxon>Pseudomonadati</taxon>
        <taxon>Pseudomonadota</taxon>
        <taxon>Gammaproteobacteria</taxon>
        <taxon>Lysobacterales</taxon>
        <taxon>Lysobacteraceae</taxon>
        <taxon>Stenotrophomonas</taxon>
    </lineage>
</organism>
<dbReference type="Pfam" id="PF05960">
    <property type="entry name" value="DUF885"/>
    <property type="match status" value="1"/>
</dbReference>
<dbReference type="OrthoDB" id="9769898at2"/>
<dbReference type="EMBL" id="LDJI01000025">
    <property type="protein sequence ID" value="KRG63250.1"/>
    <property type="molecule type" value="Genomic_DNA"/>
</dbReference>
<name>A0A0R0C9D5_9GAMM</name>
<gene>
    <name evidence="2" type="ORF">ABB26_13345</name>
</gene>
<dbReference type="InterPro" id="IPR010281">
    <property type="entry name" value="DUF885"/>
</dbReference>
<sequence length="603" mass="68486">MSVARPTRQKLSILALSLSLSLGLAMSPAAMAQPQEQKQALAPPANATEAKLRELYNTEWDWRQKEFAREKIDGRWQSAAHMPSVTAQTWQRRGEYWADVLKQLDAIPAAQLSREEKINEAVFRTTVEGLHNDAVWKTYEAPFNSDTFFWAGLNPRQPYQSEADWRRFIGRLNDIPRYFGENIANMDAGLSRGWSVPRSSVEGRDNTIVPYTKTDAENPYLATFDRIPSSIPEPVRSQLREEGRKAVLENVVPAYANLLTFMRGQYLVRARTTTGASDLPNGRAFYKTQIREFVTRDMTAKQVHDIGLAEVARINAEMREVMARSGFKGSFPEFLQFLRTDPQFYAKTPKELLSYTAWISKKVDGELKNVVGTLPRYRFTILPVPDEVAPIYTSGRGGLDSCLFNTYDLPSRPLYNLPALVVHECAPGHSFQAALALEAPARPDFRQQTYFSGYGEGWGLYTEWLGTLMGIYETPYDDFGRLTFEMWRAARLVIDTGLHEYGWTRQQAIDYLAANTALAHHDIVTEIDRYIAWPGQATAYYLGYKTMRDLRSEAERELGPKFDQRPFHDTILNLGSVPLPVLESEVRTFVAERKAAARTAAEE</sequence>
<keyword evidence="1" id="KW-0732">Signal</keyword>